<proteinExistence type="predicted"/>
<dbReference type="PANTHER" id="PTHR13356:SF0">
    <property type="entry name" value="SOSS COMPLEX SUBUNIT B HOMOLOG"/>
    <property type="match status" value="1"/>
</dbReference>
<protein>
    <submittedName>
        <fullName evidence="4">SOSS complex subunit B1 isoform 1-like</fullName>
    </submittedName>
</protein>
<sequence>MPETGQTPGGNVAAGKLEPQTYLRDLKPGLKNLHCVFIVLEVGKASTTKDGNEIRSCKVADKTGSINLSVWNEAGRLLEPGDICRLTKGYVSLFKNSLTLYTGKGGDLRKIGDFCLVFSETPNLSDPNPEFIQYMANKLNPESRSSPPNGAPRPPQGQRPPFQNCRQQKLPPPSNTAQPAGPGGVPTRNTRPNWQLMKE</sequence>
<dbReference type="Pfam" id="PF21473">
    <property type="entry name" value="OB_Ssb-like"/>
    <property type="match status" value="1"/>
</dbReference>
<dbReference type="FunCoup" id="A0A1V9XAN3">
    <property type="interactions" value="548"/>
</dbReference>
<dbReference type="GO" id="GO:0044818">
    <property type="term" value="P:mitotic G2/M transition checkpoint"/>
    <property type="evidence" value="ECO:0007669"/>
    <property type="project" value="TreeGrafter"/>
</dbReference>
<dbReference type="GO" id="GO:0003677">
    <property type="term" value="F:DNA binding"/>
    <property type="evidence" value="ECO:0007669"/>
    <property type="project" value="UniProtKB-KW"/>
</dbReference>
<reference evidence="4 5" key="1">
    <citation type="journal article" date="2017" name="Gigascience">
        <title>Draft genome of the honey bee ectoparasitic mite, Tropilaelaps mercedesae, is shaped by the parasitic life history.</title>
        <authorList>
            <person name="Dong X."/>
            <person name="Armstrong S.D."/>
            <person name="Xia D."/>
            <person name="Makepeace B.L."/>
            <person name="Darby A.C."/>
            <person name="Kadowaki T."/>
        </authorList>
    </citation>
    <scope>NUCLEOTIDE SEQUENCE [LARGE SCALE GENOMIC DNA]</scope>
    <source>
        <strain evidence="4">Wuxi-XJTLU</strain>
    </source>
</reference>
<comment type="caution">
    <text evidence="4">The sequence shown here is derived from an EMBL/GenBank/DDBJ whole genome shotgun (WGS) entry which is preliminary data.</text>
</comment>
<dbReference type="Proteomes" id="UP000192247">
    <property type="component" value="Unassembled WGS sequence"/>
</dbReference>
<organism evidence="4 5">
    <name type="scientific">Tropilaelaps mercedesae</name>
    <dbReference type="NCBI Taxonomy" id="418985"/>
    <lineage>
        <taxon>Eukaryota</taxon>
        <taxon>Metazoa</taxon>
        <taxon>Ecdysozoa</taxon>
        <taxon>Arthropoda</taxon>
        <taxon>Chelicerata</taxon>
        <taxon>Arachnida</taxon>
        <taxon>Acari</taxon>
        <taxon>Parasitiformes</taxon>
        <taxon>Mesostigmata</taxon>
        <taxon>Gamasina</taxon>
        <taxon>Dermanyssoidea</taxon>
        <taxon>Laelapidae</taxon>
        <taxon>Tropilaelaps</taxon>
    </lineage>
</organism>
<evidence type="ECO:0000256" key="1">
    <source>
        <dbReference type="ARBA" id="ARBA00023125"/>
    </source>
</evidence>
<dbReference type="AlphaFoldDB" id="A0A1V9XAN3"/>
<dbReference type="SUPFAM" id="SSF50249">
    <property type="entry name" value="Nucleic acid-binding proteins"/>
    <property type="match status" value="1"/>
</dbReference>
<dbReference type="InterPro" id="IPR012340">
    <property type="entry name" value="NA-bd_OB-fold"/>
</dbReference>
<gene>
    <name evidence="4" type="ORF">BIW11_01692</name>
</gene>
<dbReference type="CDD" id="cd04491">
    <property type="entry name" value="SoSSB_OBF"/>
    <property type="match status" value="1"/>
</dbReference>
<evidence type="ECO:0000313" key="4">
    <source>
        <dbReference type="EMBL" id="OQR70382.1"/>
    </source>
</evidence>
<evidence type="ECO:0000256" key="2">
    <source>
        <dbReference type="SAM" id="MobiDB-lite"/>
    </source>
</evidence>
<dbReference type="PANTHER" id="PTHR13356">
    <property type="entry name" value="OB FOLD NUCLEIC ACID BINDING PROTEIN-RELATED"/>
    <property type="match status" value="1"/>
</dbReference>
<dbReference type="GO" id="GO:0000724">
    <property type="term" value="P:double-strand break repair via homologous recombination"/>
    <property type="evidence" value="ECO:0007669"/>
    <property type="project" value="TreeGrafter"/>
</dbReference>
<feature type="compositionally biased region" description="Pro residues" evidence="2">
    <location>
        <begin position="149"/>
        <end position="158"/>
    </location>
</feature>
<feature type="domain" description="Single-stranded DNA binding protein Ssb-like OB fold" evidence="3">
    <location>
        <begin position="47"/>
        <end position="108"/>
    </location>
</feature>
<dbReference type="OrthoDB" id="295715at2759"/>
<accession>A0A1V9XAN3</accession>
<feature type="region of interest" description="Disordered" evidence="2">
    <location>
        <begin position="139"/>
        <end position="199"/>
    </location>
</feature>
<evidence type="ECO:0000259" key="3">
    <source>
        <dbReference type="Pfam" id="PF21473"/>
    </source>
</evidence>
<name>A0A1V9XAN3_9ACAR</name>
<dbReference type="InterPro" id="IPR048970">
    <property type="entry name" value="OB_Ssb-like"/>
</dbReference>
<dbReference type="Gene3D" id="2.40.50.140">
    <property type="entry name" value="Nucleic acid-binding proteins"/>
    <property type="match status" value="1"/>
</dbReference>
<keyword evidence="5" id="KW-1185">Reference proteome</keyword>
<dbReference type="EMBL" id="MNPL01017724">
    <property type="protein sequence ID" value="OQR70382.1"/>
    <property type="molecule type" value="Genomic_DNA"/>
</dbReference>
<keyword evidence="1" id="KW-0238">DNA-binding</keyword>
<dbReference type="STRING" id="418985.A0A1V9XAN3"/>
<dbReference type="InterPro" id="IPR051231">
    <property type="entry name" value="SOSS-B"/>
</dbReference>
<dbReference type="GO" id="GO:0005694">
    <property type="term" value="C:chromosome"/>
    <property type="evidence" value="ECO:0007669"/>
    <property type="project" value="UniProtKB-ARBA"/>
</dbReference>
<evidence type="ECO:0000313" key="5">
    <source>
        <dbReference type="Proteomes" id="UP000192247"/>
    </source>
</evidence>
<dbReference type="GO" id="GO:0010212">
    <property type="term" value="P:response to ionizing radiation"/>
    <property type="evidence" value="ECO:0007669"/>
    <property type="project" value="TreeGrafter"/>
</dbReference>
<dbReference type="GO" id="GO:0070876">
    <property type="term" value="C:SOSS complex"/>
    <property type="evidence" value="ECO:0007669"/>
    <property type="project" value="TreeGrafter"/>
</dbReference>
<dbReference type="FunFam" id="2.40.50.140:FF:000072">
    <property type="entry name" value="SOSS complex subunit B2"/>
    <property type="match status" value="1"/>
</dbReference>
<dbReference type="InParanoid" id="A0A1V9XAN3"/>